<feature type="region of interest" description="Disordered" evidence="1">
    <location>
        <begin position="731"/>
        <end position="763"/>
    </location>
</feature>
<protein>
    <submittedName>
        <fullName evidence="2">Coiled-coil domain-containing protein 60</fullName>
    </submittedName>
</protein>
<dbReference type="PANTHER" id="PTHR34754:SF1">
    <property type="entry name" value="COILED-COIL DOMAIN-CONTAINING PROTEIN 60"/>
    <property type="match status" value="1"/>
</dbReference>
<evidence type="ECO:0000313" key="3">
    <source>
        <dbReference type="Proteomes" id="UP000225706"/>
    </source>
</evidence>
<feature type="compositionally biased region" description="Low complexity" evidence="1">
    <location>
        <begin position="824"/>
        <end position="845"/>
    </location>
</feature>
<keyword evidence="3" id="KW-1185">Reference proteome</keyword>
<feature type="compositionally biased region" description="Polar residues" evidence="1">
    <location>
        <begin position="1007"/>
        <end position="1030"/>
    </location>
</feature>
<dbReference type="InterPro" id="IPR011009">
    <property type="entry name" value="Kinase-like_dom_sf"/>
</dbReference>
<feature type="compositionally biased region" description="Basic residues" evidence="1">
    <location>
        <begin position="897"/>
        <end position="906"/>
    </location>
</feature>
<feature type="compositionally biased region" description="Basic and acidic residues" evidence="1">
    <location>
        <begin position="1154"/>
        <end position="1165"/>
    </location>
</feature>
<feature type="region of interest" description="Disordered" evidence="1">
    <location>
        <begin position="1154"/>
        <end position="1173"/>
    </location>
</feature>
<feature type="region of interest" description="Disordered" evidence="1">
    <location>
        <begin position="935"/>
        <end position="1055"/>
    </location>
</feature>
<dbReference type="OrthoDB" id="10017343at2759"/>
<feature type="compositionally biased region" description="Low complexity" evidence="1">
    <location>
        <begin position="876"/>
        <end position="896"/>
    </location>
</feature>
<evidence type="ECO:0000256" key="1">
    <source>
        <dbReference type="SAM" id="MobiDB-lite"/>
    </source>
</evidence>
<feature type="compositionally biased region" description="Polar residues" evidence="1">
    <location>
        <begin position="1042"/>
        <end position="1053"/>
    </location>
</feature>
<feature type="compositionally biased region" description="Polar residues" evidence="1">
    <location>
        <begin position="978"/>
        <end position="988"/>
    </location>
</feature>
<dbReference type="InterPro" id="IPR031526">
    <property type="entry name" value="DUF4698"/>
</dbReference>
<proteinExistence type="predicted"/>
<organism evidence="2 3">
    <name type="scientific">Stylophora pistillata</name>
    <name type="common">Smooth cauliflower coral</name>
    <dbReference type="NCBI Taxonomy" id="50429"/>
    <lineage>
        <taxon>Eukaryota</taxon>
        <taxon>Metazoa</taxon>
        <taxon>Cnidaria</taxon>
        <taxon>Anthozoa</taxon>
        <taxon>Hexacorallia</taxon>
        <taxon>Scleractinia</taxon>
        <taxon>Astrocoeniina</taxon>
        <taxon>Pocilloporidae</taxon>
        <taxon>Stylophora</taxon>
    </lineage>
</organism>
<feature type="compositionally biased region" description="Basic and acidic residues" evidence="1">
    <location>
        <begin position="935"/>
        <end position="949"/>
    </location>
</feature>
<feature type="region of interest" description="Disordered" evidence="1">
    <location>
        <begin position="649"/>
        <end position="699"/>
    </location>
</feature>
<dbReference type="PANTHER" id="PTHR34754">
    <property type="entry name" value="COILED-COIL DOMAIN-CONTAINING PROTEIN 60"/>
    <property type="match status" value="1"/>
</dbReference>
<dbReference type="EMBL" id="LSMT01000544">
    <property type="protein sequence ID" value="PFX16477.1"/>
    <property type="molecule type" value="Genomic_DNA"/>
</dbReference>
<feature type="compositionally biased region" description="Polar residues" evidence="1">
    <location>
        <begin position="649"/>
        <end position="661"/>
    </location>
</feature>
<dbReference type="STRING" id="50429.A0A2B4RJE3"/>
<dbReference type="Pfam" id="PF15769">
    <property type="entry name" value="DUF4698"/>
    <property type="match status" value="1"/>
</dbReference>
<feature type="compositionally biased region" description="Basic and acidic residues" evidence="1">
    <location>
        <begin position="731"/>
        <end position="748"/>
    </location>
</feature>
<gene>
    <name evidence="2" type="primary">Ccdc60</name>
    <name evidence="2" type="ORF">AWC38_SpisGene19253</name>
</gene>
<reference evidence="3" key="1">
    <citation type="journal article" date="2017" name="bioRxiv">
        <title>Comparative analysis of the genomes of Stylophora pistillata and Acropora digitifera provides evidence for extensive differences between species of corals.</title>
        <authorList>
            <person name="Voolstra C.R."/>
            <person name="Li Y."/>
            <person name="Liew Y.J."/>
            <person name="Baumgarten S."/>
            <person name="Zoccola D."/>
            <person name="Flot J.-F."/>
            <person name="Tambutte S."/>
            <person name="Allemand D."/>
            <person name="Aranda M."/>
        </authorList>
    </citation>
    <scope>NUCLEOTIDE SEQUENCE [LARGE SCALE GENOMIC DNA]</scope>
</reference>
<feature type="compositionally biased region" description="Polar residues" evidence="1">
    <location>
        <begin position="846"/>
        <end position="861"/>
    </location>
</feature>
<feature type="compositionally biased region" description="Basic residues" evidence="1">
    <location>
        <begin position="962"/>
        <end position="971"/>
    </location>
</feature>
<sequence>MANELPHEIVAGNLSDESGHGEEFEGAKRNLFRDKGYVSPRQEVKCESLAILDGENYSGFEDLDVNMARLHFQHELPLDYMITERIGRGAFGCCFLVEKQTDSLQTDNRHVVLKVIHGMLKFLHTEHAEVHGDLNPSNMMYSIKDLTREMWRPEKSWGPKERVKRLHQAIQIHVMFDFIDEWFSMEDEQIACIIDADIGGKIGEAKFVVNHRHHDPRNATWQVSDDVIGLMNWVVLKTGHEISSHATRGIEYAISLESLKYLHANIIDLYRELSNHFIYGFIVDAPKEPFKLKLMPGKCYLDELLVGKFLHFESFKGPYSLSSSTNTVTSCIRLEALEVIQAEPVNLGDLCNAFSKVAKAASDEERYHTTLTTVLNMLTSPSLLGGAIFVVVDKGHKNDVKITTLDKDCLNQVCQMKTRKVDNPFFPHLLHAFCTPNESDRWEESLLDDLAAHCGESLLEMSLELAALKMQPKDGAFVLSHSGTVLAAAAQLEFIPQHYQLCKANGIRFGTRHSAALATAEWMRLKNVDGVVFVRSDAGDVHVMLPHGKTLSQRRYCTDKTMPDSENPRSYVRPVPLPIPSHQGLKITARHAKIYTCEVPTRKEVARENYERRRHQMSKCGYRSVIYKPYQPVGEVYLDDKKLILSALGQEQSEQDNLVQDESSSSSRESESEDKESTRQSKDQQPVVPQPTNYKPKVINDIRAQVNKGRKMIHAVRLGFGLYRLVHDEQNRKQAEADKERKQKEEAARNQMKPASTDSEQSDDELDIDLKNYMIPLPNSPTPDSERGFGELLDPQQAQQRPNSSHSSASSKRWKRLSTTVSASFWSPQSPQPQLQVSAPSPSQSTAADQLQIDRSSTAQQPGIDHVMDSPPSTPTLPHKLYLHPPKLAARSTTSKSSRRSKKLKSPRPYSPVFTNINYTDVTDRDLNEDPRAIRRRVEKDKATDKDWVTFKQNPARFTQRGTRRGTRRISIHPNAIQRFSITNSGGQAPTPGPSSLRVPADARPRSGTSNTGETVASSRTEITTEQTLADQRVPQKEDSVSELQSNAPNNGPTVKFIDPKIRAVSAPPGPVGDPAVATGVLPVTMSNITLNGAPQNGTQSGTDKVTQPTKLQKQKSFTVTTVYTPPSNPSKAMQKLRAKTRAAKAFKSTLSQKELEKLTSKPEEQQTSTDSRVRAWVQATGAVKNKRFAAAAIAAFGTISLDHRVEKVPIDLKTKFNEVADEKALVLHDNLEVRDRTRLQVLERKLMCLETFNNIYKALDQIRSGSVLPDTETNEEMRQRVTEECKWYKDLLSNLPQEVRDDRYCTLVLNKIASYGSLEGRKISGSQFLKVLSTLRVWEICAPDINPAIEFVREKIVEMSELEFEDWLNAKFPQPQRPVSAPPPRSSGFRF</sequence>
<feature type="region of interest" description="Disordered" evidence="1">
    <location>
        <begin position="1092"/>
        <end position="1114"/>
    </location>
</feature>
<dbReference type="Proteomes" id="UP000225706">
    <property type="component" value="Unassembled WGS sequence"/>
</dbReference>
<name>A0A2B4RJE3_STYPI</name>
<comment type="caution">
    <text evidence="2">The sequence shown here is derived from an EMBL/GenBank/DDBJ whole genome shotgun (WGS) entry which is preliminary data.</text>
</comment>
<evidence type="ECO:0000313" key="2">
    <source>
        <dbReference type="EMBL" id="PFX16477.1"/>
    </source>
</evidence>
<accession>A0A2B4RJE3</accession>
<dbReference type="SUPFAM" id="SSF56112">
    <property type="entry name" value="Protein kinase-like (PK-like)"/>
    <property type="match status" value="1"/>
</dbReference>
<feature type="region of interest" description="Disordered" evidence="1">
    <location>
        <begin position="795"/>
        <end position="814"/>
    </location>
</feature>
<feature type="region of interest" description="Disordered" evidence="1">
    <location>
        <begin position="824"/>
        <end position="916"/>
    </location>
</feature>